<dbReference type="GO" id="GO:0010143">
    <property type="term" value="P:cutin biosynthetic process"/>
    <property type="evidence" value="ECO:0007669"/>
    <property type="project" value="TreeGrafter"/>
</dbReference>
<reference evidence="1" key="2">
    <citation type="journal article" date="2023" name="Plants (Basel)">
        <title>Annotation of the Turnera subulata (Passifloraceae) Draft Genome Reveals the S-Locus Evolved after the Divergence of Turneroideae from Passifloroideae in a Stepwise Manner.</title>
        <authorList>
            <person name="Henning P.M."/>
            <person name="Roalson E.H."/>
            <person name="Mir W."/>
            <person name="McCubbin A.G."/>
            <person name="Shore J.S."/>
        </authorList>
    </citation>
    <scope>NUCLEOTIDE SEQUENCE</scope>
    <source>
        <strain evidence="1">F60SS</strain>
    </source>
</reference>
<dbReference type="PANTHER" id="PTHR43272">
    <property type="entry name" value="LONG-CHAIN-FATTY-ACID--COA LIGASE"/>
    <property type="match status" value="1"/>
</dbReference>
<evidence type="ECO:0000313" key="2">
    <source>
        <dbReference type="Proteomes" id="UP001141552"/>
    </source>
</evidence>
<dbReference type="GO" id="GO:0005783">
    <property type="term" value="C:endoplasmic reticulum"/>
    <property type="evidence" value="ECO:0007669"/>
    <property type="project" value="TreeGrafter"/>
</dbReference>
<comment type="caution">
    <text evidence="1">The sequence shown here is derived from an EMBL/GenBank/DDBJ whole genome shotgun (WGS) entry which is preliminary data.</text>
</comment>
<dbReference type="Gene3D" id="3.40.50.12780">
    <property type="entry name" value="N-terminal domain of ligase-like"/>
    <property type="match status" value="1"/>
</dbReference>
<dbReference type="GO" id="GO:0010025">
    <property type="term" value="P:wax biosynthetic process"/>
    <property type="evidence" value="ECO:0007669"/>
    <property type="project" value="TreeGrafter"/>
</dbReference>
<accession>A0A9Q0JC55</accession>
<organism evidence="1 2">
    <name type="scientific">Turnera subulata</name>
    <dbReference type="NCBI Taxonomy" id="218843"/>
    <lineage>
        <taxon>Eukaryota</taxon>
        <taxon>Viridiplantae</taxon>
        <taxon>Streptophyta</taxon>
        <taxon>Embryophyta</taxon>
        <taxon>Tracheophyta</taxon>
        <taxon>Spermatophyta</taxon>
        <taxon>Magnoliopsida</taxon>
        <taxon>eudicotyledons</taxon>
        <taxon>Gunneridae</taxon>
        <taxon>Pentapetalae</taxon>
        <taxon>rosids</taxon>
        <taxon>fabids</taxon>
        <taxon>Malpighiales</taxon>
        <taxon>Passifloraceae</taxon>
        <taxon>Turnera</taxon>
    </lineage>
</organism>
<protein>
    <submittedName>
        <fullName evidence="1">Long chain acyl-CoA synthetase 5</fullName>
    </submittedName>
</protein>
<reference evidence="1" key="1">
    <citation type="submission" date="2022-02" db="EMBL/GenBank/DDBJ databases">
        <authorList>
            <person name="Henning P.M."/>
            <person name="McCubbin A.G."/>
            <person name="Shore J.S."/>
        </authorList>
    </citation>
    <scope>NUCLEOTIDE SEQUENCE</scope>
    <source>
        <strain evidence="1">F60SS</strain>
        <tissue evidence="1">Leaves</tissue>
    </source>
</reference>
<dbReference type="OrthoDB" id="1718150at2759"/>
<dbReference type="Proteomes" id="UP001141552">
    <property type="component" value="Unassembled WGS sequence"/>
</dbReference>
<dbReference type="PANTHER" id="PTHR43272:SF4">
    <property type="entry name" value="LONG CHAIN ACYL-COA SYNTHETASE 2"/>
    <property type="match status" value="1"/>
</dbReference>
<keyword evidence="2" id="KW-1185">Reference proteome</keyword>
<proteinExistence type="predicted"/>
<gene>
    <name evidence="1" type="primary">LACS5</name>
    <name evidence="1" type="ORF">Tsubulata_008972</name>
</gene>
<dbReference type="EMBL" id="JAKUCV010004237">
    <property type="protein sequence ID" value="KAJ4836068.1"/>
    <property type="molecule type" value="Genomic_DNA"/>
</dbReference>
<dbReference type="AlphaFoldDB" id="A0A9Q0JC55"/>
<name>A0A9Q0JC55_9ROSI</name>
<sequence>MTAIEARLESVPEMGYDALSDTPRGEICLRGKTLFSGYYKREDLTKEVLVDGWFQGVIRTALTSCTVKQRT</sequence>
<dbReference type="InterPro" id="IPR042099">
    <property type="entry name" value="ANL_N_sf"/>
</dbReference>
<evidence type="ECO:0000313" key="1">
    <source>
        <dbReference type="EMBL" id="KAJ4836068.1"/>
    </source>
</evidence>
<dbReference type="GO" id="GO:0004467">
    <property type="term" value="F:long-chain fatty acid-CoA ligase activity"/>
    <property type="evidence" value="ECO:0007669"/>
    <property type="project" value="TreeGrafter"/>
</dbReference>
<dbReference type="GO" id="GO:0016020">
    <property type="term" value="C:membrane"/>
    <property type="evidence" value="ECO:0007669"/>
    <property type="project" value="TreeGrafter"/>
</dbReference>
<dbReference type="SUPFAM" id="SSF56801">
    <property type="entry name" value="Acetyl-CoA synthetase-like"/>
    <property type="match status" value="1"/>
</dbReference>